<dbReference type="RefSeq" id="WP_261493639.1">
    <property type="nucleotide sequence ID" value="NZ_JAOCQF010000001.1"/>
</dbReference>
<keyword evidence="4" id="KW-1185">Reference proteome</keyword>
<dbReference type="Proteomes" id="UP001205601">
    <property type="component" value="Unassembled WGS sequence"/>
</dbReference>
<reference evidence="4" key="1">
    <citation type="submission" date="2023-07" db="EMBL/GenBank/DDBJ databases">
        <title>Defluviimonas sediminis sp. nov., isolated from mangrove sediment.</title>
        <authorList>
            <person name="Liu L."/>
            <person name="Li J."/>
            <person name="Huang Y."/>
            <person name="Pan J."/>
            <person name="Li M."/>
        </authorList>
    </citation>
    <scope>NUCLEOTIDE SEQUENCE [LARGE SCALE GENOMIC DNA]</scope>
    <source>
        <strain evidence="4">FT324</strain>
    </source>
</reference>
<evidence type="ECO:0000256" key="2">
    <source>
        <dbReference type="SAM" id="SignalP"/>
    </source>
</evidence>
<evidence type="ECO:0000313" key="3">
    <source>
        <dbReference type="EMBL" id="MCT8328200.1"/>
    </source>
</evidence>
<feature type="signal peptide" evidence="2">
    <location>
        <begin position="1"/>
        <end position="20"/>
    </location>
</feature>
<protein>
    <recommendedName>
        <fullName evidence="5">DUF4148 domain-containing protein</fullName>
    </recommendedName>
</protein>
<feature type="compositionally biased region" description="Basic and acidic residues" evidence="1">
    <location>
        <begin position="82"/>
        <end position="91"/>
    </location>
</feature>
<evidence type="ECO:0000256" key="1">
    <source>
        <dbReference type="SAM" id="MobiDB-lite"/>
    </source>
</evidence>
<organism evidence="3 4">
    <name type="scientific">Albidovulum sediminis</name>
    <dbReference type="NCBI Taxonomy" id="3066345"/>
    <lineage>
        <taxon>Bacteria</taxon>
        <taxon>Pseudomonadati</taxon>
        <taxon>Pseudomonadota</taxon>
        <taxon>Alphaproteobacteria</taxon>
        <taxon>Rhodobacterales</taxon>
        <taxon>Paracoccaceae</taxon>
        <taxon>Albidovulum</taxon>
    </lineage>
</organism>
<proteinExistence type="predicted"/>
<evidence type="ECO:0000313" key="4">
    <source>
        <dbReference type="Proteomes" id="UP001205601"/>
    </source>
</evidence>
<gene>
    <name evidence="3" type="ORF">N5I32_01590</name>
</gene>
<feature type="region of interest" description="Disordered" evidence="1">
    <location>
        <begin position="69"/>
        <end position="91"/>
    </location>
</feature>
<keyword evidence="2" id="KW-0732">Signal</keyword>
<accession>A0ABT2NHJ1</accession>
<comment type="caution">
    <text evidence="3">The sequence shown here is derived from an EMBL/GenBank/DDBJ whole genome shotgun (WGS) entry which is preliminary data.</text>
</comment>
<evidence type="ECO:0008006" key="5">
    <source>
        <dbReference type="Google" id="ProtNLM"/>
    </source>
</evidence>
<feature type="chain" id="PRO_5047372687" description="DUF4148 domain-containing protein" evidence="2">
    <location>
        <begin position="21"/>
        <end position="91"/>
    </location>
</feature>
<name>A0ABT2NHJ1_9RHOB</name>
<sequence>MTSHLTLSTLALLVAAPAFAAPSQLERAASVAEGIYTPVQVGEIAAADAPAEALRLRKFHAAHNAGGVNRHDFAAPEYGAETAREGGSDRN</sequence>
<dbReference type="EMBL" id="JAOCQF010000001">
    <property type="protein sequence ID" value="MCT8328200.1"/>
    <property type="molecule type" value="Genomic_DNA"/>
</dbReference>